<evidence type="ECO:0000313" key="1">
    <source>
        <dbReference type="EMBL" id="QJA81895.1"/>
    </source>
</evidence>
<accession>A0A6M3KKG7</accession>
<organism evidence="1">
    <name type="scientific">viral metagenome</name>
    <dbReference type="NCBI Taxonomy" id="1070528"/>
    <lineage>
        <taxon>unclassified sequences</taxon>
        <taxon>metagenomes</taxon>
        <taxon>organismal metagenomes</taxon>
    </lineage>
</organism>
<name>A0A6M3KKG7_9ZZZZ</name>
<reference evidence="1" key="1">
    <citation type="submission" date="2020-03" db="EMBL/GenBank/DDBJ databases">
        <title>The deep terrestrial virosphere.</title>
        <authorList>
            <person name="Holmfeldt K."/>
            <person name="Nilsson E."/>
            <person name="Simone D."/>
            <person name="Lopez-Fernandez M."/>
            <person name="Wu X."/>
            <person name="de Brujin I."/>
            <person name="Lundin D."/>
            <person name="Andersson A."/>
            <person name="Bertilsson S."/>
            <person name="Dopson M."/>
        </authorList>
    </citation>
    <scope>NUCLEOTIDE SEQUENCE</scope>
    <source>
        <strain evidence="1">MM415A00476</strain>
    </source>
</reference>
<sequence length="185" mass="21380">MSDEMSEFTDFRSMITKHGKSNAGLPEEAYSPLEQAAVTITRQILDEEGLPAWEIMIKDQARTYALQDAKRIVYGRKMLDYPGLHVRSFLVKNDVLYQVQPRKTSHRSIIFSTIIEEIAHVTAWEKKMPGCRLHGNSFHSEYKRLWQKYNALASQLPIEGKLVPDQLTAFDKFMGLYLEECLNHT</sequence>
<dbReference type="AlphaFoldDB" id="A0A6M3KKG7"/>
<protein>
    <submittedName>
        <fullName evidence="1">Uncharacterized protein</fullName>
    </submittedName>
</protein>
<gene>
    <name evidence="1" type="ORF">MM415A00476_0027</name>
</gene>
<dbReference type="EMBL" id="MT142473">
    <property type="protein sequence ID" value="QJA81895.1"/>
    <property type="molecule type" value="Genomic_DNA"/>
</dbReference>
<proteinExistence type="predicted"/>